<organism evidence="3 4">
    <name type="scientific">Catenulispora pinistramenti</name>
    <dbReference type="NCBI Taxonomy" id="2705254"/>
    <lineage>
        <taxon>Bacteria</taxon>
        <taxon>Bacillati</taxon>
        <taxon>Actinomycetota</taxon>
        <taxon>Actinomycetes</taxon>
        <taxon>Catenulisporales</taxon>
        <taxon>Catenulisporaceae</taxon>
        <taxon>Catenulispora</taxon>
    </lineage>
</organism>
<sequence length="322" mass="32300">MSQDDQRRNQPNEDPAEAARRRAQAEAARRDTGTGSGISAGAGAVAAEHQTTPRREFHDPGEGAPRYAAVGEQIPRSGSEQSWSAAPHPGYQPDPALNYSSKRLLASTLIGILLLGGGVVYVYRIVSNRSGNGFGGAPWTAAVKHDGAYVGGINAQNDGAAQPVDLPQGVSPGSSGNAGAAAVGNAIATCRAATATTIPVTTATGTTATIGDWAVRATPSVQILRSDAATLQTALTLGHVAAVANAANTLCTTIPHLGGLPPMPDAAGSQAWSSAISAFSTAATESLQGASGNPDATAAAFDGLNEGDMQLNALSARIAAAT</sequence>
<feature type="compositionally biased region" description="Basic and acidic residues" evidence="1">
    <location>
        <begin position="51"/>
        <end position="61"/>
    </location>
</feature>
<evidence type="ECO:0000256" key="1">
    <source>
        <dbReference type="SAM" id="MobiDB-lite"/>
    </source>
</evidence>
<dbReference type="RefSeq" id="WP_212015498.1">
    <property type="nucleotide sequence ID" value="NZ_JAAFYZ010000132.1"/>
</dbReference>
<dbReference type="Proteomes" id="UP000730482">
    <property type="component" value="Unassembled WGS sequence"/>
</dbReference>
<evidence type="ECO:0000256" key="2">
    <source>
        <dbReference type="SAM" id="Phobius"/>
    </source>
</evidence>
<protein>
    <submittedName>
        <fullName evidence="3">Uncharacterized protein</fullName>
    </submittedName>
</protein>
<comment type="caution">
    <text evidence="3">The sequence shown here is derived from an EMBL/GenBank/DDBJ whole genome shotgun (WGS) entry which is preliminary data.</text>
</comment>
<keyword evidence="4" id="KW-1185">Reference proteome</keyword>
<evidence type="ECO:0000313" key="4">
    <source>
        <dbReference type="Proteomes" id="UP000730482"/>
    </source>
</evidence>
<keyword evidence="2" id="KW-0472">Membrane</keyword>
<evidence type="ECO:0000313" key="3">
    <source>
        <dbReference type="EMBL" id="MBS2551244.1"/>
    </source>
</evidence>
<keyword evidence="2" id="KW-1133">Transmembrane helix</keyword>
<feature type="region of interest" description="Disordered" evidence="1">
    <location>
        <begin position="1"/>
        <end position="66"/>
    </location>
</feature>
<feature type="transmembrane region" description="Helical" evidence="2">
    <location>
        <begin position="104"/>
        <end position="123"/>
    </location>
</feature>
<feature type="compositionally biased region" description="Basic and acidic residues" evidence="1">
    <location>
        <begin position="1"/>
        <end position="32"/>
    </location>
</feature>
<proteinExistence type="predicted"/>
<gene>
    <name evidence="3" type="ORF">KGQ19_30680</name>
</gene>
<accession>A0ABS5KYW8</accession>
<keyword evidence="2" id="KW-0812">Transmembrane</keyword>
<reference evidence="3 4" key="1">
    <citation type="submission" date="2020-02" db="EMBL/GenBank/DDBJ databases">
        <title>Acidophilic actinobacteria isolated from forest soil.</title>
        <authorList>
            <person name="Golinska P."/>
        </authorList>
    </citation>
    <scope>NUCLEOTIDE SEQUENCE [LARGE SCALE GENOMIC DNA]</scope>
    <source>
        <strain evidence="3 4">NL8</strain>
    </source>
</reference>
<dbReference type="EMBL" id="JAAFYZ010000132">
    <property type="protein sequence ID" value="MBS2551244.1"/>
    <property type="molecule type" value="Genomic_DNA"/>
</dbReference>
<name>A0ABS5KYW8_9ACTN</name>